<reference evidence="2 3" key="1">
    <citation type="submission" date="2020-08" db="EMBL/GenBank/DDBJ databases">
        <title>A Genomic Blueprint of the Chicken Gut Microbiome.</title>
        <authorList>
            <person name="Gilroy R."/>
            <person name="Ravi A."/>
            <person name="Getino M."/>
            <person name="Pursley I."/>
            <person name="Horton D.L."/>
            <person name="Alikhan N.-F."/>
            <person name="Baker D."/>
            <person name="Gharbi K."/>
            <person name="Hall N."/>
            <person name="Watson M."/>
            <person name="Adriaenssens E.M."/>
            <person name="Foster-Nyarko E."/>
            <person name="Jarju S."/>
            <person name="Secka A."/>
            <person name="Antonio M."/>
            <person name="Oren A."/>
            <person name="Chaudhuri R."/>
            <person name="La Ragione R.M."/>
            <person name="Hildebrand F."/>
            <person name="Pallen M.J."/>
        </authorList>
    </citation>
    <scope>NUCLEOTIDE SEQUENCE [LARGE SCALE GENOMIC DNA]</scope>
    <source>
        <strain evidence="2 3">Sa2BUA9</strain>
    </source>
</reference>
<evidence type="ECO:0000256" key="1">
    <source>
        <dbReference type="SAM" id="Phobius"/>
    </source>
</evidence>
<feature type="transmembrane region" description="Helical" evidence="1">
    <location>
        <begin position="47"/>
        <end position="68"/>
    </location>
</feature>
<evidence type="ECO:0000313" key="3">
    <source>
        <dbReference type="Proteomes" id="UP000640786"/>
    </source>
</evidence>
<dbReference type="EMBL" id="JACSQO010000001">
    <property type="protein sequence ID" value="MBD7943231.1"/>
    <property type="molecule type" value="Genomic_DNA"/>
</dbReference>
<sequence>MKNRYNNTIDGIEVIILWEAVIVGLFGIGFFVLGFRHNKKIHKEEGTGTGINESLILSFIVEGLFWIFDKLPYWVAKTLYFILSIVLFVWSYILFRDSY</sequence>
<evidence type="ECO:0008006" key="4">
    <source>
        <dbReference type="Google" id="ProtNLM"/>
    </source>
</evidence>
<proteinExistence type="predicted"/>
<organism evidence="2 3">
    <name type="scientific">Psychrobacillus faecigallinarum</name>
    <dbReference type="NCBI Taxonomy" id="2762235"/>
    <lineage>
        <taxon>Bacteria</taxon>
        <taxon>Bacillati</taxon>
        <taxon>Bacillota</taxon>
        <taxon>Bacilli</taxon>
        <taxon>Bacillales</taxon>
        <taxon>Bacillaceae</taxon>
        <taxon>Psychrobacillus</taxon>
    </lineage>
</organism>
<dbReference type="RefSeq" id="WP_191696601.1">
    <property type="nucleotide sequence ID" value="NZ_JACSQO010000001.1"/>
</dbReference>
<keyword evidence="3" id="KW-1185">Reference proteome</keyword>
<feature type="transmembrane region" description="Helical" evidence="1">
    <location>
        <begin position="15"/>
        <end position="35"/>
    </location>
</feature>
<name>A0ABR8R616_9BACI</name>
<dbReference type="Proteomes" id="UP000640786">
    <property type="component" value="Unassembled WGS sequence"/>
</dbReference>
<keyword evidence="1" id="KW-0472">Membrane</keyword>
<comment type="caution">
    <text evidence="2">The sequence shown here is derived from an EMBL/GenBank/DDBJ whole genome shotgun (WGS) entry which is preliminary data.</text>
</comment>
<keyword evidence="1" id="KW-0812">Transmembrane</keyword>
<protein>
    <recommendedName>
        <fullName evidence="4">DUF2178 domain-containing protein</fullName>
    </recommendedName>
</protein>
<accession>A0ABR8R616</accession>
<gene>
    <name evidence="2" type="ORF">H9650_03795</name>
</gene>
<keyword evidence="1" id="KW-1133">Transmembrane helix</keyword>
<feature type="transmembrane region" description="Helical" evidence="1">
    <location>
        <begin position="74"/>
        <end position="95"/>
    </location>
</feature>
<evidence type="ECO:0000313" key="2">
    <source>
        <dbReference type="EMBL" id="MBD7943231.1"/>
    </source>
</evidence>